<dbReference type="EMBL" id="SRZB01000013">
    <property type="protein sequence ID" value="TGX98854.1"/>
    <property type="molecule type" value="Genomic_DNA"/>
</dbReference>
<evidence type="ECO:0000313" key="2">
    <source>
        <dbReference type="Proteomes" id="UP000307720"/>
    </source>
</evidence>
<name>A0AC61QZZ6_9FIRM</name>
<proteinExistence type="predicted"/>
<organism evidence="1 2">
    <name type="scientific">Hominisplanchenecus murintestinalis</name>
    <dbReference type="NCBI Taxonomy" id="2941517"/>
    <lineage>
        <taxon>Bacteria</taxon>
        <taxon>Bacillati</taxon>
        <taxon>Bacillota</taxon>
        <taxon>Clostridia</taxon>
        <taxon>Lachnospirales</taxon>
        <taxon>Lachnospiraceae</taxon>
        <taxon>Hominisplanchenecus</taxon>
    </lineage>
</organism>
<accession>A0AC61QZZ6</accession>
<dbReference type="Proteomes" id="UP000307720">
    <property type="component" value="Unassembled WGS sequence"/>
</dbReference>
<keyword evidence="2" id="KW-1185">Reference proteome</keyword>
<gene>
    <name evidence="1" type="ORF">E5357_07785</name>
</gene>
<reference evidence="1" key="1">
    <citation type="submission" date="2019-04" db="EMBL/GenBank/DDBJ databases">
        <title>Microbes associate with the intestines of laboratory mice.</title>
        <authorList>
            <person name="Navarre W."/>
            <person name="Wong E."/>
            <person name="Huang K."/>
            <person name="Tropini C."/>
            <person name="Ng K."/>
            <person name="Yu B."/>
        </authorList>
    </citation>
    <scope>NUCLEOTIDE SEQUENCE</scope>
    <source>
        <strain evidence="1">NM72_1-8</strain>
    </source>
</reference>
<sequence>MEKKEFRHVTVRLSYNSPEHMKIMGILDDLNLAVHKSKNQFIINAINCYVAMLESGDLTKTAAQEAEKVHYVTDHDLEEELSKMKSAVRTEIYEDVIRLFGCNLLASKVDIPKPVKAVENERIDTAEQEEIALMDVSDTLSQFDNVMQHVMDWSNDD</sequence>
<comment type="caution">
    <text evidence="1">The sequence shown here is derived from an EMBL/GenBank/DDBJ whole genome shotgun (WGS) entry which is preliminary data.</text>
</comment>
<evidence type="ECO:0000313" key="1">
    <source>
        <dbReference type="EMBL" id="TGX98854.1"/>
    </source>
</evidence>
<protein>
    <submittedName>
        <fullName evidence="1">Uncharacterized protein</fullName>
    </submittedName>
</protein>